<sequence length="139" mass="16555">MDMKRKVRRSWPSLYIQEEEEEEENEELQGFSFRMSYRRIYRGEYFIPSQVTSYFGKNAIQSRLQSQLMEKVKMLTMTEKIQGALRDIGMKQKETLPSSLQEKLSSAMKKIGVRNTEWVTQKRDTEVQLIRKIAEFMIA</sequence>
<dbReference type="HOGENOM" id="CLU_1847989_0_0_1"/>
<accession>A0A0D9VAJ0</accession>
<evidence type="ECO:0000313" key="2">
    <source>
        <dbReference type="Proteomes" id="UP000032180"/>
    </source>
</evidence>
<dbReference type="Proteomes" id="UP000032180">
    <property type="component" value="Chromosome 1"/>
</dbReference>
<keyword evidence="2" id="KW-1185">Reference proteome</keyword>
<protein>
    <submittedName>
        <fullName evidence="1">Uncharacterized protein</fullName>
    </submittedName>
</protein>
<dbReference type="EnsemblPlants" id="LPERR01G38990.1">
    <property type="protein sequence ID" value="LPERR01G38990.1"/>
    <property type="gene ID" value="LPERR01G38990"/>
</dbReference>
<organism evidence="1 2">
    <name type="scientific">Leersia perrieri</name>
    <dbReference type="NCBI Taxonomy" id="77586"/>
    <lineage>
        <taxon>Eukaryota</taxon>
        <taxon>Viridiplantae</taxon>
        <taxon>Streptophyta</taxon>
        <taxon>Embryophyta</taxon>
        <taxon>Tracheophyta</taxon>
        <taxon>Spermatophyta</taxon>
        <taxon>Magnoliopsida</taxon>
        <taxon>Liliopsida</taxon>
        <taxon>Poales</taxon>
        <taxon>Poaceae</taxon>
        <taxon>BOP clade</taxon>
        <taxon>Oryzoideae</taxon>
        <taxon>Oryzeae</taxon>
        <taxon>Oryzinae</taxon>
        <taxon>Leersia</taxon>
    </lineage>
</organism>
<proteinExistence type="predicted"/>
<evidence type="ECO:0000313" key="1">
    <source>
        <dbReference type="EnsemblPlants" id="LPERR01G38990.1"/>
    </source>
</evidence>
<reference evidence="1" key="3">
    <citation type="submission" date="2015-04" db="UniProtKB">
        <authorList>
            <consortium name="EnsemblPlants"/>
        </authorList>
    </citation>
    <scope>IDENTIFICATION</scope>
</reference>
<reference evidence="2" key="2">
    <citation type="submission" date="2013-12" db="EMBL/GenBank/DDBJ databases">
        <authorList>
            <person name="Yu Y."/>
            <person name="Lee S."/>
            <person name="de Baynast K."/>
            <person name="Wissotski M."/>
            <person name="Liu L."/>
            <person name="Talag J."/>
            <person name="Goicoechea J."/>
            <person name="Angelova A."/>
            <person name="Jetty R."/>
            <person name="Kudrna D."/>
            <person name="Golser W."/>
            <person name="Rivera L."/>
            <person name="Zhang J."/>
            <person name="Wing R."/>
        </authorList>
    </citation>
    <scope>NUCLEOTIDE SEQUENCE</scope>
</reference>
<dbReference type="AlphaFoldDB" id="A0A0D9VAJ0"/>
<name>A0A0D9VAJ0_9ORYZ</name>
<dbReference type="Gramene" id="LPERR01G38990.1">
    <property type="protein sequence ID" value="LPERR01G38990.1"/>
    <property type="gene ID" value="LPERR01G38990"/>
</dbReference>
<reference evidence="1 2" key="1">
    <citation type="submission" date="2012-08" db="EMBL/GenBank/DDBJ databases">
        <title>Oryza genome evolution.</title>
        <authorList>
            <person name="Wing R.A."/>
        </authorList>
    </citation>
    <scope>NUCLEOTIDE SEQUENCE</scope>
</reference>